<evidence type="ECO:0000256" key="1">
    <source>
        <dbReference type="SAM" id="SignalP"/>
    </source>
</evidence>
<accession>A0ABU6PNE2</accession>
<comment type="caution">
    <text evidence="2">The sequence shown here is derived from an EMBL/GenBank/DDBJ whole genome shotgun (WGS) entry which is preliminary data.</text>
</comment>
<evidence type="ECO:0000313" key="3">
    <source>
        <dbReference type="Proteomes" id="UP001343257"/>
    </source>
</evidence>
<reference evidence="2 3" key="1">
    <citation type="submission" date="2023-03" db="EMBL/GenBank/DDBJ databases">
        <title>Bacillus Genome Sequencing.</title>
        <authorList>
            <person name="Dunlap C."/>
        </authorList>
    </citation>
    <scope>NUCLEOTIDE SEQUENCE [LARGE SCALE GENOMIC DNA]</scope>
    <source>
        <strain evidence="2 3">NRS-52</strain>
    </source>
</reference>
<protein>
    <submittedName>
        <fullName evidence="2">DUF3888 domain-containing protein</fullName>
    </submittedName>
</protein>
<gene>
    <name evidence="2" type="ORF">P9847_01190</name>
</gene>
<keyword evidence="3" id="KW-1185">Reference proteome</keyword>
<proteinExistence type="predicted"/>
<feature type="signal peptide" evidence="1">
    <location>
        <begin position="1"/>
        <end position="24"/>
    </location>
</feature>
<dbReference type="Pfam" id="PF13027">
    <property type="entry name" value="DUF3888"/>
    <property type="match status" value="1"/>
</dbReference>
<keyword evidence="1" id="KW-0732">Signal</keyword>
<name>A0ABU6PNE2_9BACL</name>
<feature type="chain" id="PRO_5045844623" evidence="1">
    <location>
        <begin position="25"/>
        <end position="159"/>
    </location>
</feature>
<dbReference type="InterPro" id="IPR024984">
    <property type="entry name" value="DUF3888"/>
</dbReference>
<organism evidence="2 3">
    <name type="scientific">Paenibacillus chibensis</name>
    <dbReference type="NCBI Taxonomy" id="59846"/>
    <lineage>
        <taxon>Bacteria</taxon>
        <taxon>Bacillati</taxon>
        <taxon>Bacillota</taxon>
        <taxon>Bacilli</taxon>
        <taxon>Bacillales</taxon>
        <taxon>Paenibacillaceae</taxon>
        <taxon>Paenibacillus</taxon>
    </lineage>
</organism>
<evidence type="ECO:0000313" key="2">
    <source>
        <dbReference type="EMBL" id="MED5015912.1"/>
    </source>
</evidence>
<dbReference type="Proteomes" id="UP001343257">
    <property type="component" value="Unassembled WGS sequence"/>
</dbReference>
<dbReference type="RefSeq" id="WP_328274711.1">
    <property type="nucleotide sequence ID" value="NZ_JARTLD010000003.1"/>
</dbReference>
<dbReference type="EMBL" id="JARTLD010000003">
    <property type="protein sequence ID" value="MED5015912.1"/>
    <property type="molecule type" value="Genomic_DNA"/>
</dbReference>
<sequence length="159" mass="18174">MSKRFVLFPLILFLFLFCGSASFAEGKYDPDSRELQLQDMLLLTLLPYMESQLEQTYASLLTVSPTLYPYLIKVQSVDRISGFRTFSFFLTLEATPMVGPHIAAGKDRFIFKISPHHVTVVHYKHLKDPVLSDFPPNYADMVKNQPLGTRKWGKALLVN</sequence>